<dbReference type="SFLD" id="SFLDS00005">
    <property type="entry name" value="Isoprenoid_Synthase_Type_I"/>
    <property type="match status" value="1"/>
</dbReference>
<evidence type="ECO:0000256" key="1">
    <source>
        <dbReference type="ARBA" id="ARBA00001946"/>
    </source>
</evidence>
<dbReference type="Pfam" id="PF00348">
    <property type="entry name" value="polyprenyl_synt"/>
    <property type="match status" value="1"/>
</dbReference>
<organism evidence="7 8">
    <name type="scientific">Chitinophaga horti</name>
    <dbReference type="NCBI Taxonomy" id="2920382"/>
    <lineage>
        <taxon>Bacteria</taxon>
        <taxon>Pseudomonadati</taxon>
        <taxon>Bacteroidota</taxon>
        <taxon>Chitinophagia</taxon>
        <taxon>Chitinophagales</taxon>
        <taxon>Chitinophagaceae</taxon>
        <taxon>Chitinophaga</taxon>
    </lineage>
</organism>
<dbReference type="RefSeq" id="WP_264283041.1">
    <property type="nucleotide sequence ID" value="NZ_CP107006.1"/>
</dbReference>
<evidence type="ECO:0000313" key="7">
    <source>
        <dbReference type="EMBL" id="UYQ95273.1"/>
    </source>
</evidence>
<dbReference type="PANTHER" id="PTHR12001:SF85">
    <property type="entry name" value="SHORT CHAIN ISOPRENYL DIPHOSPHATE SYNTHASE"/>
    <property type="match status" value="1"/>
</dbReference>
<keyword evidence="3 6" id="KW-0808">Transferase</keyword>
<proteinExistence type="inferred from homology"/>
<comment type="cofactor">
    <cofactor evidence="1">
        <name>Mg(2+)</name>
        <dbReference type="ChEBI" id="CHEBI:18420"/>
    </cofactor>
</comment>
<evidence type="ECO:0000313" key="8">
    <source>
        <dbReference type="Proteomes" id="UP001162741"/>
    </source>
</evidence>
<accession>A0ABY6J6H2</accession>
<evidence type="ECO:0000256" key="3">
    <source>
        <dbReference type="ARBA" id="ARBA00022679"/>
    </source>
</evidence>
<reference evidence="7" key="1">
    <citation type="submission" date="2022-10" db="EMBL/GenBank/DDBJ databases">
        <title>Chitinophaga sp. nov., isolated from soil.</title>
        <authorList>
            <person name="Jeon C.O."/>
        </authorList>
    </citation>
    <scope>NUCLEOTIDE SEQUENCE</scope>
    <source>
        <strain evidence="7">R8</strain>
    </source>
</reference>
<evidence type="ECO:0000256" key="6">
    <source>
        <dbReference type="RuleBase" id="RU004466"/>
    </source>
</evidence>
<dbReference type="CDD" id="cd00685">
    <property type="entry name" value="Trans_IPPS_HT"/>
    <property type="match status" value="1"/>
</dbReference>
<dbReference type="PROSITE" id="PS00723">
    <property type="entry name" value="POLYPRENYL_SYNTHASE_1"/>
    <property type="match status" value="1"/>
</dbReference>
<keyword evidence="4" id="KW-0479">Metal-binding</keyword>
<dbReference type="PROSITE" id="PS00444">
    <property type="entry name" value="POLYPRENYL_SYNTHASE_2"/>
    <property type="match status" value="1"/>
</dbReference>
<dbReference type="SUPFAM" id="SSF48576">
    <property type="entry name" value="Terpenoid synthases"/>
    <property type="match status" value="1"/>
</dbReference>
<dbReference type="EMBL" id="CP107006">
    <property type="protein sequence ID" value="UYQ95273.1"/>
    <property type="molecule type" value="Genomic_DNA"/>
</dbReference>
<keyword evidence="5" id="KW-0460">Magnesium</keyword>
<keyword evidence="8" id="KW-1185">Reference proteome</keyword>
<evidence type="ECO:0000256" key="5">
    <source>
        <dbReference type="ARBA" id="ARBA00022842"/>
    </source>
</evidence>
<dbReference type="Gene3D" id="1.10.600.10">
    <property type="entry name" value="Farnesyl Diphosphate Synthase"/>
    <property type="match status" value="1"/>
</dbReference>
<dbReference type="InterPro" id="IPR008949">
    <property type="entry name" value="Isoprenoid_synthase_dom_sf"/>
</dbReference>
<dbReference type="Proteomes" id="UP001162741">
    <property type="component" value="Chromosome"/>
</dbReference>
<name>A0ABY6J6H2_9BACT</name>
<comment type="similarity">
    <text evidence="2 6">Belongs to the FPP/GGPP synthase family.</text>
</comment>
<dbReference type="PANTHER" id="PTHR12001">
    <property type="entry name" value="GERANYLGERANYL PYROPHOSPHATE SYNTHASE"/>
    <property type="match status" value="1"/>
</dbReference>
<evidence type="ECO:0000256" key="2">
    <source>
        <dbReference type="ARBA" id="ARBA00006706"/>
    </source>
</evidence>
<protein>
    <submittedName>
        <fullName evidence="7">Polyprenyl synthetase family protein</fullName>
    </submittedName>
</protein>
<dbReference type="InterPro" id="IPR000092">
    <property type="entry name" value="Polyprenyl_synt"/>
</dbReference>
<dbReference type="InterPro" id="IPR033749">
    <property type="entry name" value="Polyprenyl_synt_CS"/>
</dbReference>
<sequence>MHSFKELAAQFEQQFGKRQFPESPSTLYDPAQYILSLGGKRVRPVLAIMGNELFDDIHPDAFLAGNAIEVFHNFTLVHDDIMDKAPLRRGMPTVHTKYNEPTAILAGDVMLIHTYDYLNKIQSKHKQKIISVFNKAATEVCEGQQLDMDMEGMQPDQVNYADYVNMIALKTSVLLAASLQMGAIIGGGSEGNQQHIYGFGKNVGIAFQIQDDLLDAFGNPDKVGKQQGGDILINKKTFLLLKALELCTPAQRTQMDKLMSLPADDTSKVPQTLELFRDCKVDQWAEEQKQHFMKIAFAHLEDIAVMSGRKAPLRELADYLLTRQH</sequence>
<dbReference type="SFLD" id="SFLDG01017">
    <property type="entry name" value="Polyprenyl_Transferase_Like"/>
    <property type="match status" value="1"/>
</dbReference>
<evidence type="ECO:0000256" key="4">
    <source>
        <dbReference type="ARBA" id="ARBA00022723"/>
    </source>
</evidence>
<gene>
    <name evidence="7" type="ORF">MKQ68_09210</name>
</gene>